<dbReference type="GeneID" id="109401780"/>
<proteinExistence type="predicted"/>
<dbReference type="Gene3D" id="3.40.1380.20">
    <property type="entry name" value="Pyruvate kinase, C-terminal domain"/>
    <property type="match status" value="1"/>
</dbReference>
<protein>
    <recommendedName>
        <fullName evidence="3">Pyruvate kinase</fullName>
    </recommendedName>
</protein>
<dbReference type="Proteomes" id="UP000069940">
    <property type="component" value="Unassembled WGS sequence"/>
</dbReference>
<dbReference type="SUPFAM" id="SSF52935">
    <property type="entry name" value="PK C-terminal domain-like"/>
    <property type="match status" value="1"/>
</dbReference>
<evidence type="ECO:0008006" key="3">
    <source>
        <dbReference type="Google" id="ProtNLM"/>
    </source>
</evidence>
<evidence type="ECO:0000313" key="2">
    <source>
        <dbReference type="Proteomes" id="UP000069940"/>
    </source>
</evidence>
<dbReference type="InterPro" id="IPR001697">
    <property type="entry name" value="Pyr_Knase"/>
</dbReference>
<dbReference type="Gene3D" id="2.40.33.10">
    <property type="entry name" value="PK beta-barrel domain-like"/>
    <property type="match status" value="1"/>
</dbReference>
<dbReference type="InterPro" id="IPR040442">
    <property type="entry name" value="Pyrv_kinase-like_dom_sf"/>
</dbReference>
<dbReference type="InterPro" id="IPR015806">
    <property type="entry name" value="Pyrv_Knase_insert_dom_sf"/>
</dbReference>
<dbReference type="PANTHER" id="PTHR11817">
    <property type="entry name" value="PYRUVATE KINASE"/>
    <property type="match status" value="1"/>
</dbReference>
<reference evidence="1" key="2">
    <citation type="submission" date="2025-05" db="UniProtKB">
        <authorList>
            <consortium name="EnsemblMetazoa"/>
        </authorList>
    </citation>
    <scope>IDENTIFICATION</scope>
    <source>
        <strain evidence="1">Foshan</strain>
    </source>
</reference>
<dbReference type="InterPro" id="IPR036918">
    <property type="entry name" value="Pyrv_Knase_C_sf"/>
</dbReference>
<accession>A0ABM1YZJ9</accession>
<organism evidence="1 2">
    <name type="scientific">Aedes albopictus</name>
    <name type="common">Asian tiger mosquito</name>
    <name type="synonym">Stegomyia albopicta</name>
    <dbReference type="NCBI Taxonomy" id="7160"/>
    <lineage>
        <taxon>Eukaryota</taxon>
        <taxon>Metazoa</taxon>
        <taxon>Ecdysozoa</taxon>
        <taxon>Arthropoda</taxon>
        <taxon>Hexapoda</taxon>
        <taxon>Insecta</taxon>
        <taxon>Pterygota</taxon>
        <taxon>Neoptera</taxon>
        <taxon>Endopterygota</taxon>
        <taxon>Diptera</taxon>
        <taxon>Nematocera</taxon>
        <taxon>Culicoidea</taxon>
        <taxon>Culicidae</taxon>
        <taxon>Culicinae</taxon>
        <taxon>Aedini</taxon>
        <taxon>Aedes</taxon>
        <taxon>Stegomyia</taxon>
    </lineage>
</organism>
<sequence>MTFIAENTFLWQKLAVQLSVNVTLDNAIQLLQQGVKILYIQFGLHTREENEHLLDMANQAIGTYALEMDLRKPAIGVACELSGRSCRLKYGRKWGPVEVTPGQRIYLTSDAKYEDKKSDSIIFVTNFEKLLTTLIPGDVLNINEMQLKVCKINGKYMQCCIINDSRSSLCMFYPYDQIENISTDKSTKLSNINAQECLLALKKGCRYIVIPDVENHTMIHAVDELLQFNLKGDQTIRTIARLVTSASDNPCIKHNIQHVAGCVTQDADVVRQCKELCKAVLFEVSDIDQLPKEEIFRHVDVFITKPEIIEALKFRLRELNQTAMSTLKPSVYPLQLEQGQRVLCQCIEYASNNCKANAVIFCTPKSLCEAEKLSRRSLPCPVLVTTEDEDALYYLLLRKYCFPVFVCGAKSNRQLIKYATIYGRKFGFLKPGNFIVSGFGEHLVQGLEMRYVPDDFIVGAQ</sequence>
<dbReference type="RefSeq" id="XP_062698336.1">
    <property type="nucleotide sequence ID" value="XM_062842352.1"/>
</dbReference>
<keyword evidence="2" id="KW-1185">Reference proteome</keyword>
<evidence type="ECO:0000313" key="1">
    <source>
        <dbReference type="EnsemblMetazoa" id="AALFPA23_013575.P19655"/>
    </source>
</evidence>
<dbReference type="Gene3D" id="3.20.20.60">
    <property type="entry name" value="Phosphoenolpyruvate-binding domains"/>
    <property type="match status" value="1"/>
</dbReference>
<dbReference type="EnsemblMetazoa" id="AALFPA23_013575.R19655">
    <property type="protein sequence ID" value="AALFPA23_013575.P19655"/>
    <property type="gene ID" value="AALFPA23_013575"/>
</dbReference>
<name>A0ABM1YZJ9_AEDAL</name>
<reference evidence="2" key="1">
    <citation type="journal article" date="2015" name="Proc. Natl. Acad. Sci. U.S.A.">
        <title>Genome sequence of the Asian Tiger mosquito, Aedes albopictus, reveals insights into its biology, genetics, and evolution.</title>
        <authorList>
            <person name="Chen X.G."/>
            <person name="Jiang X."/>
            <person name="Gu J."/>
            <person name="Xu M."/>
            <person name="Wu Y."/>
            <person name="Deng Y."/>
            <person name="Zhang C."/>
            <person name="Bonizzoni M."/>
            <person name="Dermauw W."/>
            <person name="Vontas J."/>
            <person name="Armbruster P."/>
            <person name="Huang X."/>
            <person name="Yang Y."/>
            <person name="Zhang H."/>
            <person name="He W."/>
            <person name="Peng H."/>
            <person name="Liu Y."/>
            <person name="Wu K."/>
            <person name="Chen J."/>
            <person name="Lirakis M."/>
            <person name="Topalis P."/>
            <person name="Van Leeuwen T."/>
            <person name="Hall A.B."/>
            <person name="Jiang X."/>
            <person name="Thorpe C."/>
            <person name="Mueller R.L."/>
            <person name="Sun C."/>
            <person name="Waterhouse R.M."/>
            <person name="Yan G."/>
            <person name="Tu Z.J."/>
            <person name="Fang X."/>
            <person name="James A.A."/>
        </authorList>
    </citation>
    <scope>NUCLEOTIDE SEQUENCE [LARGE SCALE GENOMIC DNA]</scope>
    <source>
        <strain evidence="2">Foshan</strain>
    </source>
</reference>